<accession>A0ABQ9ZQ50</accession>
<dbReference type="Proteomes" id="UP001234178">
    <property type="component" value="Unassembled WGS sequence"/>
</dbReference>
<evidence type="ECO:0000313" key="2">
    <source>
        <dbReference type="EMBL" id="KAK4015047.1"/>
    </source>
</evidence>
<dbReference type="InterPro" id="IPR043502">
    <property type="entry name" value="DNA/RNA_pol_sf"/>
</dbReference>
<dbReference type="InterPro" id="IPR041577">
    <property type="entry name" value="RT_RNaseH_2"/>
</dbReference>
<evidence type="ECO:0000313" key="3">
    <source>
        <dbReference type="EMBL" id="KAK4045278.1"/>
    </source>
</evidence>
<gene>
    <name evidence="2" type="ORF">OUZ56_030037</name>
    <name evidence="3" type="ORF">OUZ56_032816</name>
</gene>
<dbReference type="SUPFAM" id="SSF56672">
    <property type="entry name" value="DNA/RNA polymerases"/>
    <property type="match status" value="1"/>
</dbReference>
<name>A0ABQ9ZQ50_9CRUS</name>
<proteinExistence type="predicted"/>
<comment type="caution">
    <text evidence="2">The sequence shown here is derived from an EMBL/GenBank/DDBJ whole genome shotgun (WGS) entry which is preliminary data.</text>
</comment>
<dbReference type="Pfam" id="PF17919">
    <property type="entry name" value="RT_RNaseH_2"/>
    <property type="match status" value="1"/>
</dbReference>
<feature type="domain" description="Reverse transcriptase/retrotransposon-derived protein RNase H-like" evidence="1">
    <location>
        <begin position="120"/>
        <end position="171"/>
    </location>
</feature>
<keyword evidence="4" id="KW-1185">Reference proteome</keyword>
<evidence type="ECO:0000259" key="1">
    <source>
        <dbReference type="Pfam" id="PF17919"/>
    </source>
</evidence>
<reference evidence="2 4" key="1">
    <citation type="journal article" date="2023" name="Nucleic Acids Res.">
        <title>The hologenome of Daphnia magna reveals possible DNA methylation and microbiome-mediated evolution of the host genome.</title>
        <authorList>
            <person name="Chaturvedi A."/>
            <person name="Li X."/>
            <person name="Dhandapani V."/>
            <person name="Marshall H."/>
            <person name="Kissane S."/>
            <person name="Cuenca-Cambronero M."/>
            <person name="Asole G."/>
            <person name="Calvet F."/>
            <person name="Ruiz-Romero M."/>
            <person name="Marangio P."/>
            <person name="Guigo R."/>
            <person name="Rago D."/>
            <person name="Mirbahai L."/>
            <person name="Eastwood N."/>
            <person name="Colbourne J.K."/>
            <person name="Zhou J."/>
            <person name="Mallon E."/>
            <person name="Orsini L."/>
        </authorList>
    </citation>
    <scope>NUCLEOTIDE SEQUENCE [LARGE SCALE GENOMIC DNA]</scope>
    <source>
        <strain evidence="2">LRV0_1</strain>
    </source>
</reference>
<organism evidence="2 4">
    <name type="scientific">Daphnia magna</name>
    <dbReference type="NCBI Taxonomy" id="35525"/>
    <lineage>
        <taxon>Eukaryota</taxon>
        <taxon>Metazoa</taxon>
        <taxon>Ecdysozoa</taxon>
        <taxon>Arthropoda</taxon>
        <taxon>Crustacea</taxon>
        <taxon>Branchiopoda</taxon>
        <taxon>Diplostraca</taxon>
        <taxon>Cladocera</taxon>
        <taxon>Anomopoda</taxon>
        <taxon>Daphniidae</taxon>
        <taxon>Daphnia</taxon>
    </lineage>
</organism>
<protein>
    <recommendedName>
        <fullName evidence="1">Reverse transcriptase/retrotransposon-derived protein RNase H-like domain-containing protein</fullName>
    </recommendedName>
</protein>
<sequence>MILGTIKEITLAGEGTDNEWQVVVLAALETPKWSLEEFRRYASKEIGVERHNTIVGVLQESEYCLAWDSDKLGVCNIPEHPIETGDCRPIRQSPYLSTWKERKLMLTLVQEMEDAGEIDKEQERSFNALKDCLVDAAQLAYPDYGKQFDIHPDACEYGIGEALIQKTGEGVTRSLCKSSVIGYRTVKVLNHREGVPGACSGNDKISLLYLDDDSEDRKGPPRFMLVNYEEGFNWEISPLGAVGLAEEVEDNESLLPVWLVTLNGNLKGIRVGQESVPQWNKAFMGSRTTA</sequence>
<dbReference type="EMBL" id="JAOYFB010000005">
    <property type="protein sequence ID" value="KAK4015047.1"/>
    <property type="molecule type" value="Genomic_DNA"/>
</dbReference>
<evidence type="ECO:0000313" key="4">
    <source>
        <dbReference type="Proteomes" id="UP001234178"/>
    </source>
</evidence>
<dbReference type="EMBL" id="JAOYFB010000042">
    <property type="protein sequence ID" value="KAK4045278.1"/>
    <property type="molecule type" value="Genomic_DNA"/>
</dbReference>